<keyword evidence="2" id="KW-1185">Reference proteome</keyword>
<accession>A0A3D8M6U2</accession>
<comment type="caution">
    <text evidence="1">The sequence shown here is derived from an EMBL/GenBank/DDBJ whole genome shotgun (WGS) entry which is preliminary data.</text>
</comment>
<evidence type="ECO:0000313" key="1">
    <source>
        <dbReference type="EMBL" id="RDV25512.1"/>
    </source>
</evidence>
<dbReference type="AlphaFoldDB" id="A0A3D8M6U2"/>
<organism evidence="1 2">
    <name type="scientific">Alteromonas aestuariivivens</name>
    <dbReference type="NCBI Taxonomy" id="1938339"/>
    <lineage>
        <taxon>Bacteria</taxon>
        <taxon>Pseudomonadati</taxon>
        <taxon>Pseudomonadota</taxon>
        <taxon>Gammaproteobacteria</taxon>
        <taxon>Alteromonadales</taxon>
        <taxon>Alteromonadaceae</taxon>
        <taxon>Alteromonas/Salinimonas group</taxon>
        <taxon>Alteromonas</taxon>
    </lineage>
</organism>
<name>A0A3D8M6U2_9ALTE</name>
<sequence length="109" mass="12468">MQQLDVHVLYDTLILDQDIIRLHQPLPVTPAATEYWVKQFCLLVGFEPLNAEWGADRFQATLFNGQFYCLLCIEWLCDSIWLESSGGSDWDAAALWRCLRDKCKSQGAG</sequence>
<dbReference type="Proteomes" id="UP000256561">
    <property type="component" value="Unassembled WGS sequence"/>
</dbReference>
<evidence type="ECO:0008006" key="3">
    <source>
        <dbReference type="Google" id="ProtNLM"/>
    </source>
</evidence>
<dbReference type="OrthoDB" id="6333293at2"/>
<dbReference type="RefSeq" id="WP_115593166.1">
    <property type="nucleotide sequence ID" value="NZ_QRHA01000006.1"/>
</dbReference>
<protein>
    <recommendedName>
        <fullName evidence="3">DUF3630 family protein</fullName>
    </recommendedName>
</protein>
<evidence type="ECO:0000313" key="2">
    <source>
        <dbReference type="Proteomes" id="UP000256561"/>
    </source>
</evidence>
<reference evidence="2" key="1">
    <citation type="submission" date="2018-08" db="EMBL/GenBank/DDBJ databases">
        <authorList>
            <person name="Zhang J."/>
            <person name="Du Z.-J."/>
        </authorList>
    </citation>
    <scope>NUCLEOTIDE SEQUENCE [LARGE SCALE GENOMIC DNA]</scope>
    <source>
        <strain evidence="2">KCTC 52655</strain>
    </source>
</reference>
<gene>
    <name evidence="1" type="ORF">DXV75_09445</name>
</gene>
<dbReference type="EMBL" id="QRHA01000006">
    <property type="protein sequence ID" value="RDV25512.1"/>
    <property type="molecule type" value="Genomic_DNA"/>
</dbReference>
<proteinExistence type="predicted"/>